<comment type="caution">
    <text evidence="2">The sequence shown here is derived from an EMBL/GenBank/DDBJ whole genome shotgun (WGS) entry which is preliminary data.</text>
</comment>
<organism evidence="2 3">
    <name type="scientific">Papiliotrema laurentii</name>
    <name type="common">Cryptococcus laurentii</name>
    <dbReference type="NCBI Taxonomy" id="5418"/>
    <lineage>
        <taxon>Eukaryota</taxon>
        <taxon>Fungi</taxon>
        <taxon>Dikarya</taxon>
        <taxon>Basidiomycota</taxon>
        <taxon>Agaricomycotina</taxon>
        <taxon>Tremellomycetes</taxon>
        <taxon>Tremellales</taxon>
        <taxon>Rhynchogastremaceae</taxon>
        <taxon>Papiliotrema</taxon>
    </lineage>
</organism>
<sequence>MDHPQHGESSRSPHQRAALLANDSIPNGRLVENQQSAVEDGMSRLILGNWDAPPPKHIHASHDLISLLHLDSLYNTYVRPFADAIGPEDDAMKDEGGDGDGMQVDGEGPGGAGKKRKRGKRAKLEKGYTHLIDDCIDPTPLGEHKDNLAILPLIPDQLDPSHEHPVPEQGPRPTMLEALWNNARLEAGQKVDGYDEGVKKGVKENEEKRQRKRLQRQAQSSSGVIVPGLPSPALVAPYDRAPGTPSLPIAPPRPPFNLSTSARKPFVPSRPPGPGTPGGRFVPGTPGIRPPGTPGTPRVRLGSGSGPTLIPAPGSASTPNGLPPRPSSAFGNKRPGEALPGLNPKRTKPVGGSRSASPMPHVYTPQPQSAGSHPVGRPGVGKQPRSRTEGA</sequence>
<feature type="region of interest" description="Disordered" evidence="1">
    <location>
        <begin position="196"/>
        <end position="391"/>
    </location>
</feature>
<dbReference type="EMBL" id="JAODAN010000001">
    <property type="protein sequence ID" value="KAK1927940.1"/>
    <property type="molecule type" value="Genomic_DNA"/>
</dbReference>
<feature type="region of interest" description="Disordered" evidence="1">
    <location>
        <begin position="1"/>
        <end position="28"/>
    </location>
</feature>
<evidence type="ECO:0000256" key="1">
    <source>
        <dbReference type="SAM" id="MobiDB-lite"/>
    </source>
</evidence>
<evidence type="ECO:0000313" key="2">
    <source>
        <dbReference type="EMBL" id="KAK1927940.1"/>
    </source>
</evidence>
<dbReference type="AlphaFoldDB" id="A0AAD9FXN1"/>
<accession>A0AAD9FXN1</accession>
<evidence type="ECO:0008006" key="4">
    <source>
        <dbReference type="Google" id="ProtNLM"/>
    </source>
</evidence>
<reference evidence="2" key="1">
    <citation type="submission" date="2023-02" db="EMBL/GenBank/DDBJ databases">
        <title>Identification and recombinant expression of a fungal hydrolase from Papiliotrema laurentii that hydrolyzes apple cutin and clears colloidal polyester polyurethane.</title>
        <authorList>
            <consortium name="DOE Joint Genome Institute"/>
            <person name="Roman V.A."/>
            <person name="Bojanowski C."/>
            <person name="Crable B.R."/>
            <person name="Wagner D.N."/>
            <person name="Hung C.S."/>
            <person name="Nadeau L.J."/>
            <person name="Schratz L."/>
            <person name="Haridas S."/>
            <person name="Pangilinan J."/>
            <person name="Lipzen A."/>
            <person name="Na H."/>
            <person name="Yan M."/>
            <person name="Ng V."/>
            <person name="Grigoriev I.V."/>
            <person name="Spatafora J.W."/>
            <person name="Barlow D."/>
            <person name="Biffinger J."/>
            <person name="Kelley-Loughnane N."/>
            <person name="Varaljay V.A."/>
            <person name="Crookes-Goodson W.J."/>
        </authorList>
    </citation>
    <scope>NUCLEOTIDE SEQUENCE</scope>
    <source>
        <strain evidence="2">5307AH</strain>
    </source>
</reference>
<keyword evidence="3" id="KW-1185">Reference proteome</keyword>
<dbReference type="Proteomes" id="UP001182556">
    <property type="component" value="Unassembled WGS sequence"/>
</dbReference>
<proteinExistence type="predicted"/>
<protein>
    <recommendedName>
        <fullName evidence="4">Mediator of RNA polymerase II transcription subunit 19</fullName>
    </recommendedName>
</protein>
<feature type="compositionally biased region" description="Basic and acidic residues" evidence="1">
    <location>
        <begin position="196"/>
        <end position="209"/>
    </location>
</feature>
<feature type="compositionally biased region" description="Basic and acidic residues" evidence="1">
    <location>
        <begin position="1"/>
        <end position="11"/>
    </location>
</feature>
<feature type="region of interest" description="Disordered" evidence="1">
    <location>
        <begin position="90"/>
        <end position="122"/>
    </location>
</feature>
<name>A0AAD9FXN1_PAPLA</name>
<gene>
    <name evidence="2" type="ORF">DB88DRAFT_479851</name>
</gene>
<evidence type="ECO:0000313" key="3">
    <source>
        <dbReference type="Proteomes" id="UP001182556"/>
    </source>
</evidence>